<feature type="non-terminal residue" evidence="5">
    <location>
        <position position="38"/>
    </location>
</feature>
<dbReference type="InterPro" id="IPR050763">
    <property type="entry name" value="ABC_transporter_ATP-binding"/>
</dbReference>
<evidence type="ECO:0000256" key="2">
    <source>
        <dbReference type="ARBA" id="ARBA00022448"/>
    </source>
</evidence>
<dbReference type="Gene3D" id="3.40.50.300">
    <property type="entry name" value="P-loop containing nucleotide triphosphate hydrolases"/>
    <property type="match status" value="1"/>
</dbReference>
<reference evidence="5 6" key="1">
    <citation type="journal article" date="2018" name="Nat. Biotechnol.">
        <title>A standardized bacterial taxonomy based on genome phylogeny substantially revises the tree of life.</title>
        <authorList>
            <person name="Parks D.H."/>
            <person name="Chuvochina M."/>
            <person name="Waite D.W."/>
            <person name="Rinke C."/>
            <person name="Skarshewski A."/>
            <person name="Chaumeil P.A."/>
            <person name="Hugenholtz P."/>
        </authorList>
    </citation>
    <scope>NUCLEOTIDE SEQUENCE [LARGE SCALE GENOMIC DNA]</scope>
    <source>
        <strain evidence="5">UBA9049</strain>
    </source>
</reference>
<gene>
    <name evidence="5" type="ORF">DCF82_12345</name>
</gene>
<keyword evidence="2" id="KW-0813">Transport</keyword>
<name>A0A3B8WLR6_MARNT</name>
<accession>A0A3B8WLR6</accession>
<dbReference type="EMBL" id="DLYI01000159">
    <property type="protein sequence ID" value="HAC28588.1"/>
    <property type="molecule type" value="Genomic_DNA"/>
</dbReference>
<organism evidence="5 6">
    <name type="scientific">Marinobacter nauticus</name>
    <name type="common">Marinobacter hydrocarbonoclasticus</name>
    <name type="synonym">Marinobacter aquaeolei</name>
    <dbReference type="NCBI Taxonomy" id="2743"/>
    <lineage>
        <taxon>Bacteria</taxon>
        <taxon>Pseudomonadati</taxon>
        <taxon>Pseudomonadota</taxon>
        <taxon>Gammaproteobacteria</taxon>
        <taxon>Pseudomonadales</taxon>
        <taxon>Marinobacteraceae</taxon>
        <taxon>Marinobacter</taxon>
    </lineage>
</organism>
<sequence>MIHVENLTRRYGDFTAVDNVSFSIGSGEVVGLLGHNGA</sequence>
<dbReference type="Proteomes" id="UP000261325">
    <property type="component" value="Unassembled WGS sequence"/>
</dbReference>
<proteinExistence type="inferred from homology"/>
<keyword evidence="3" id="KW-0547">Nucleotide-binding</keyword>
<keyword evidence="4 5" id="KW-0067">ATP-binding</keyword>
<dbReference type="SUPFAM" id="SSF52540">
    <property type="entry name" value="P-loop containing nucleoside triphosphate hydrolases"/>
    <property type="match status" value="1"/>
</dbReference>
<comment type="similarity">
    <text evidence="1">Belongs to the ABC transporter superfamily.</text>
</comment>
<evidence type="ECO:0000256" key="3">
    <source>
        <dbReference type="ARBA" id="ARBA00022741"/>
    </source>
</evidence>
<evidence type="ECO:0000313" key="5">
    <source>
        <dbReference type="EMBL" id="HAC28588.1"/>
    </source>
</evidence>
<protein>
    <submittedName>
        <fullName evidence="5">Multidrug ABC transporter ATP-binding protein</fullName>
    </submittedName>
</protein>
<dbReference type="PANTHER" id="PTHR42711:SF5">
    <property type="entry name" value="ABC TRANSPORTER ATP-BINDING PROTEIN NATA"/>
    <property type="match status" value="1"/>
</dbReference>
<evidence type="ECO:0000256" key="4">
    <source>
        <dbReference type="ARBA" id="ARBA00022840"/>
    </source>
</evidence>
<dbReference type="PANTHER" id="PTHR42711">
    <property type="entry name" value="ABC TRANSPORTER ATP-BINDING PROTEIN"/>
    <property type="match status" value="1"/>
</dbReference>
<dbReference type="InterPro" id="IPR027417">
    <property type="entry name" value="P-loop_NTPase"/>
</dbReference>
<dbReference type="AlphaFoldDB" id="A0A3B8WLR6"/>
<evidence type="ECO:0000313" key="6">
    <source>
        <dbReference type="Proteomes" id="UP000261325"/>
    </source>
</evidence>
<comment type="caution">
    <text evidence="5">The sequence shown here is derived from an EMBL/GenBank/DDBJ whole genome shotgun (WGS) entry which is preliminary data.</text>
</comment>
<dbReference type="GO" id="GO:0005524">
    <property type="term" value="F:ATP binding"/>
    <property type="evidence" value="ECO:0007669"/>
    <property type="project" value="UniProtKB-KW"/>
</dbReference>
<evidence type="ECO:0000256" key="1">
    <source>
        <dbReference type="ARBA" id="ARBA00005417"/>
    </source>
</evidence>